<protein>
    <submittedName>
        <fullName evidence="1">Uncharacterized protein</fullName>
    </submittedName>
</protein>
<evidence type="ECO:0000313" key="2">
    <source>
        <dbReference type="Proteomes" id="UP000509568"/>
    </source>
</evidence>
<dbReference type="Proteomes" id="UP000509568">
    <property type="component" value="Chromosome"/>
</dbReference>
<name>A0A7D5H0U7_9PSED</name>
<evidence type="ECO:0000313" key="1">
    <source>
        <dbReference type="EMBL" id="QKZ02562.1"/>
    </source>
</evidence>
<dbReference type="RefSeq" id="WP_158156167.1">
    <property type="nucleotide sequence ID" value="NZ_CP056030.1"/>
</dbReference>
<keyword evidence="2" id="KW-1185">Reference proteome</keyword>
<proteinExistence type="predicted"/>
<reference evidence="1 2" key="1">
    <citation type="submission" date="2020-06" db="EMBL/GenBank/DDBJ databases">
        <title>Pseudomonas eucalypticola sp. nov., an endophyte of Eucalyptus dunnii leaves with biocontrol ability of eucalyptus leaf blight.</title>
        <authorList>
            <person name="Liu Y."/>
            <person name="Song Z."/>
            <person name="Zeng H."/>
            <person name="Lu M."/>
            <person name="Wang X."/>
            <person name="Lian X."/>
            <person name="Zhang Q."/>
        </authorList>
    </citation>
    <scope>NUCLEOTIDE SEQUENCE [LARGE SCALE GENOMIC DNA]</scope>
    <source>
        <strain evidence="1 2">NP-1</strain>
    </source>
</reference>
<accession>A0A7D5H0U7</accession>
<gene>
    <name evidence="1" type="ORF">HWQ56_01640</name>
</gene>
<dbReference type="EMBL" id="CP056030">
    <property type="protein sequence ID" value="QKZ02562.1"/>
    <property type="molecule type" value="Genomic_DNA"/>
</dbReference>
<dbReference type="AlphaFoldDB" id="A0A7D5H0U7"/>
<sequence>MNEIFRLLLNIYRHLHRFLREYRALRARPFRPPLPAAMLGLKLPLPGTPWRVGHGRKPFIVGCPFEDI</sequence>
<organism evidence="1 2">
    <name type="scientific">Pseudomonas eucalypticola</name>
    <dbReference type="NCBI Taxonomy" id="2599595"/>
    <lineage>
        <taxon>Bacteria</taxon>
        <taxon>Pseudomonadati</taxon>
        <taxon>Pseudomonadota</taxon>
        <taxon>Gammaproteobacteria</taxon>
        <taxon>Pseudomonadales</taxon>
        <taxon>Pseudomonadaceae</taxon>
        <taxon>Pseudomonas</taxon>
    </lineage>
</organism>
<dbReference type="KEGG" id="pez:HWQ56_01640"/>